<dbReference type="Pfam" id="PF09981">
    <property type="entry name" value="DUF2218"/>
    <property type="match status" value="1"/>
</dbReference>
<dbReference type="Gene3D" id="3.30.310.50">
    <property type="entry name" value="Alpha-D-phosphohexomutase, C-terminal domain"/>
    <property type="match status" value="1"/>
</dbReference>
<dbReference type="InterPro" id="IPR014543">
    <property type="entry name" value="UCP028291"/>
</dbReference>
<reference evidence="1" key="2">
    <citation type="submission" date="2020-09" db="EMBL/GenBank/DDBJ databases">
        <authorList>
            <person name="Sun Q."/>
            <person name="Zhou Y."/>
        </authorList>
    </citation>
    <scope>NUCLEOTIDE SEQUENCE</scope>
    <source>
        <strain evidence="1">CGMCC 4.5737</strain>
    </source>
</reference>
<evidence type="ECO:0000313" key="1">
    <source>
        <dbReference type="EMBL" id="GGM83851.1"/>
    </source>
</evidence>
<name>A0A8J3CKJ2_9PSEU</name>
<gene>
    <name evidence="1" type="ORF">GCM10012275_63070</name>
</gene>
<reference evidence="1" key="1">
    <citation type="journal article" date="2014" name="Int. J. Syst. Evol. Microbiol.">
        <title>Complete genome sequence of Corynebacterium casei LMG S-19264T (=DSM 44701T), isolated from a smear-ripened cheese.</title>
        <authorList>
            <consortium name="US DOE Joint Genome Institute (JGI-PGF)"/>
            <person name="Walter F."/>
            <person name="Albersmeier A."/>
            <person name="Kalinowski J."/>
            <person name="Ruckert C."/>
        </authorList>
    </citation>
    <scope>NUCLEOTIDE SEQUENCE</scope>
    <source>
        <strain evidence="1">CGMCC 4.5737</strain>
    </source>
</reference>
<dbReference type="RefSeq" id="WP_189062093.1">
    <property type="nucleotide sequence ID" value="NZ_BMMK01000065.1"/>
</dbReference>
<dbReference type="PIRSF" id="PIRSF028291">
    <property type="entry name" value="UCP028291"/>
    <property type="match status" value="1"/>
</dbReference>
<keyword evidence="2" id="KW-1185">Reference proteome</keyword>
<evidence type="ECO:0008006" key="3">
    <source>
        <dbReference type="Google" id="ProtNLM"/>
    </source>
</evidence>
<proteinExistence type="predicted"/>
<evidence type="ECO:0000313" key="2">
    <source>
        <dbReference type="Proteomes" id="UP000637578"/>
    </source>
</evidence>
<comment type="caution">
    <text evidence="1">The sequence shown here is derived from an EMBL/GenBank/DDBJ whole genome shotgun (WGS) entry which is preliminary data.</text>
</comment>
<accession>A0A8J3CKJ2</accession>
<dbReference type="EMBL" id="BMMK01000065">
    <property type="protein sequence ID" value="GGM83851.1"/>
    <property type="molecule type" value="Genomic_DNA"/>
</dbReference>
<organism evidence="1 2">
    <name type="scientific">Longimycelium tulufanense</name>
    <dbReference type="NCBI Taxonomy" id="907463"/>
    <lineage>
        <taxon>Bacteria</taxon>
        <taxon>Bacillati</taxon>
        <taxon>Actinomycetota</taxon>
        <taxon>Actinomycetes</taxon>
        <taxon>Pseudonocardiales</taxon>
        <taxon>Pseudonocardiaceae</taxon>
        <taxon>Longimycelium</taxon>
    </lineage>
</organism>
<protein>
    <recommendedName>
        <fullName evidence="3">DUF2218 domain-containing protein</fullName>
    </recommendedName>
</protein>
<dbReference type="Proteomes" id="UP000637578">
    <property type="component" value="Unassembled WGS sequence"/>
</dbReference>
<dbReference type="AlphaFoldDB" id="A0A8J3CKJ2"/>
<sequence>MPATTLISEARVETDRPGRYLVQLCKHLGHKVHAEWSEERGFVDFGAGNCLLRAEPGVLVMRATGTDEAALQRVEHVAGSHLERFGGRDELVVRWERVDA</sequence>